<gene>
    <name evidence="1" type="ORF">TorRG33x02_141800</name>
</gene>
<dbReference type="OrthoDB" id="10379162at2759"/>
<dbReference type="AlphaFoldDB" id="A0A2P5EWI2"/>
<name>A0A2P5EWI2_TREOI</name>
<dbReference type="InParanoid" id="A0A2P5EWI2"/>
<comment type="caution">
    <text evidence="1">The sequence shown here is derived from an EMBL/GenBank/DDBJ whole genome shotgun (WGS) entry which is preliminary data.</text>
</comment>
<keyword evidence="2" id="KW-1185">Reference proteome</keyword>
<accession>A0A2P5EWI2</accession>
<proteinExistence type="predicted"/>
<dbReference type="Proteomes" id="UP000237000">
    <property type="component" value="Unassembled WGS sequence"/>
</dbReference>
<reference evidence="2" key="1">
    <citation type="submission" date="2016-06" db="EMBL/GenBank/DDBJ databases">
        <title>Parallel loss of symbiosis genes in relatives of nitrogen-fixing non-legume Parasponia.</title>
        <authorList>
            <person name="Van Velzen R."/>
            <person name="Holmer R."/>
            <person name="Bu F."/>
            <person name="Rutten L."/>
            <person name="Van Zeijl A."/>
            <person name="Liu W."/>
            <person name="Santuari L."/>
            <person name="Cao Q."/>
            <person name="Sharma T."/>
            <person name="Shen D."/>
            <person name="Roswanjaya Y."/>
            <person name="Wardhani T."/>
            <person name="Kalhor M.S."/>
            <person name="Jansen J."/>
            <person name="Van den Hoogen J."/>
            <person name="Gungor B."/>
            <person name="Hartog M."/>
            <person name="Hontelez J."/>
            <person name="Verver J."/>
            <person name="Yang W.-C."/>
            <person name="Schijlen E."/>
            <person name="Repin R."/>
            <person name="Schilthuizen M."/>
            <person name="Schranz E."/>
            <person name="Heidstra R."/>
            <person name="Miyata K."/>
            <person name="Fedorova E."/>
            <person name="Kohlen W."/>
            <person name="Bisseling T."/>
            <person name="Smit S."/>
            <person name="Geurts R."/>
        </authorList>
    </citation>
    <scope>NUCLEOTIDE SEQUENCE [LARGE SCALE GENOMIC DNA]</scope>
    <source>
        <strain evidence="2">cv. RG33-2</strain>
    </source>
</reference>
<organism evidence="1 2">
    <name type="scientific">Trema orientale</name>
    <name type="common">Charcoal tree</name>
    <name type="synonym">Celtis orientalis</name>
    <dbReference type="NCBI Taxonomy" id="63057"/>
    <lineage>
        <taxon>Eukaryota</taxon>
        <taxon>Viridiplantae</taxon>
        <taxon>Streptophyta</taxon>
        <taxon>Embryophyta</taxon>
        <taxon>Tracheophyta</taxon>
        <taxon>Spermatophyta</taxon>
        <taxon>Magnoliopsida</taxon>
        <taxon>eudicotyledons</taxon>
        <taxon>Gunneridae</taxon>
        <taxon>Pentapetalae</taxon>
        <taxon>rosids</taxon>
        <taxon>fabids</taxon>
        <taxon>Rosales</taxon>
        <taxon>Cannabaceae</taxon>
        <taxon>Trema</taxon>
    </lineage>
</organism>
<protein>
    <submittedName>
        <fullName evidence="1">Uncharacterized protein</fullName>
    </submittedName>
</protein>
<evidence type="ECO:0000313" key="2">
    <source>
        <dbReference type="Proteomes" id="UP000237000"/>
    </source>
</evidence>
<dbReference type="EMBL" id="JXTC01000088">
    <property type="protein sequence ID" value="PON89894.1"/>
    <property type="molecule type" value="Genomic_DNA"/>
</dbReference>
<evidence type="ECO:0000313" key="1">
    <source>
        <dbReference type="EMBL" id="PON89894.1"/>
    </source>
</evidence>
<sequence length="44" mass="4944">MYRLYSKARGGDLAVGVEPILLLQLPRPWIMSLKILGRGVSVEF</sequence>